<evidence type="ECO:0000256" key="1">
    <source>
        <dbReference type="SAM" id="MobiDB-lite"/>
    </source>
</evidence>
<dbReference type="Proteomes" id="UP001317259">
    <property type="component" value="Unassembled WGS sequence"/>
</dbReference>
<evidence type="ECO:0000313" key="3">
    <source>
        <dbReference type="EMBL" id="MCK2213068.1"/>
    </source>
</evidence>
<protein>
    <submittedName>
        <fullName evidence="3">Uncharacterized protein</fullName>
    </submittedName>
</protein>
<feature type="compositionally biased region" description="Low complexity" evidence="1">
    <location>
        <begin position="135"/>
        <end position="170"/>
    </location>
</feature>
<evidence type="ECO:0000313" key="4">
    <source>
        <dbReference type="Proteomes" id="UP001317259"/>
    </source>
</evidence>
<sequence length="294" mass="30027">MKLSILGALLGTVALAGAGGIAVTQTSAADPLRTDSSPIDAPVVLATDPIPSETPPTADYALTTAVVKKRGHSYLNVSVEYDGAAVFGVKQRVCKRRSCKNVTTDIPVTTGTGQATKRLGWGTYKKRGKPTVTLTPLPTVTITEPGPTVTVTEPGPTVTVTEPGPTVTETFTCQPAPPPATLPPTDTPPETPTPTDTLPETPSQSPTGAPTSTPTDTSTGTPTDFPTDAPTDTASPPVSPTEIPVCPPPLPEQPTAFPTDTPTDTPTGTPTETPPSTPTDTPTETPTTPPAPAQ</sequence>
<feature type="region of interest" description="Disordered" evidence="1">
    <location>
        <begin position="135"/>
        <end position="294"/>
    </location>
</feature>
<feature type="compositionally biased region" description="Pro residues" evidence="1">
    <location>
        <begin position="175"/>
        <end position="192"/>
    </location>
</feature>
<feature type="chain" id="PRO_5045446124" evidence="2">
    <location>
        <begin position="19"/>
        <end position="294"/>
    </location>
</feature>
<feature type="compositionally biased region" description="Low complexity" evidence="1">
    <location>
        <begin position="254"/>
        <end position="271"/>
    </location>
</feature>
<name>A0ABT0FL78_9ACTN</name>
<feature type="signal peptide" evidence="2">
    <location>
        <begin position="1"/>
        <end position="18"/>
    </location>
</feature>
<reference evidence="3 4" key="1">
    <citation type="submission" date="2022-04" db="EMBL/GenBank/DDBJ databases">
        <title>Genome draft of Actinomadura sp. ATCC 31491.</title>
        <authorList>
            <person name="Shi X."/>
            <person name="Du Y."/>
        </authorList>
    </citation>
    <scope>NUCLEOTIDE SEQUENCE [LARGE SCALE GENOMIC DNA]</scope>
    <source>
        <strain evidence="3 4">ATCC 31491</strain>
    </source>
</reference>
<feature type="compositionally biased region" description="Low complexity" evidence="1">
    <location>
        <begin position="193"/>
        <end position="236"/>
    </location>
</feature>
<accession>A0ABT0FL78</accession>
<gene>
    <name evidence="3" type="ORF">MF672_004540</name>
</gene>
<comment type="caution">
    <text evidence="3">The sequence shown here is derived from an EMBL/GenBank/DDBJ whole genome shotgun (WGS) entry which is preliminary data.</text>
</comment>
<dbReference type="RefSeq" id="WP_242372699.1">
    <property type="nucleotide sequence ID" value="NZ_JAKRKC020000001.1"/>
</dbReference>
<keyword evidence="2" id="KW-0732">Signal</keyword>
<keyword evidence="4" id="KW-1185">Reference proteome</keyword>
<organism evidence="3 4">
    <name type="scientific">Actinomadura luzonensis</name>
    <dbReference type="NCBI Taxonomy" id="2805427"/>
    <lineage>
        <taxon>Bacteria</taxon>
        <taxon>Bacillati</taxon>
        <taxon>Actinomycetota</taxon>
        <taxon>Actinomycetes</taxon>
        <taxon>Streptosporangiales</taxon>
        <taxon>Thermomonosporaceae</taxon>
        <taxon>Actinomadura</taxon>
    </lineage>
</organism>
<dbReference type="EMBL" id="JAKRKC020000001">
    <property type="protein sequence ID" value="MCK2213068.1"/>
    <property type="molecule type" value="Genomic_DNA"/>
</dbReference>
<evidence type="ECO:0000256" key="2">
    <source>
        <dbReference type="SAM" id="SignalP"/>
    </source>
</evidence>
<proteinExistence type="predicted"/>